<dbReference type="PANTHER" id="PTHR46889">
    <property type="entry name" value="TRANSPOSASE INSF FOR INSERTION SEQUENCE IS3B-RELATED"/>
    <property type="match status" value="1"/>
</dbReference>
<accession>A0A2A6DW76</accession>
<dbReference type="InterPro" id="IPR050900">
    <property type="entry name" value="Transposase_IS3/IS150/IS904"/>
</dbReference>
<dbReference type="GO" id="GO:0003676">
    <property type="term" value="F:nucleic acid binding"/>
    <property type="evidence" value="ECO:0007669"/>
    <property type="project" value="InterPro"/>
</dbReference>
<gene>
    <name evidence="3" type="ORF">BLM47_13225</name>
</gene>
<dbReference type="InterPro" id="IPR036397">
    <property type="entry name" value="RNaseH_sf"/>
</dbReference>
<dbReference type="EMBL" id="MOXJ01000047">
    <property type="protein sequence ID" value="PDO09318.1"/>
    <property type="molecule type" value="Genomic_DNA"/>
</dbReference>
<dbReference type="Pfam" id="PF13333">
    <property type="entry name" value="rve_2"/>
    <property type="match status" value="1"/>
</dbReference>
<dbReference type="Proteomes" id="UP000243688">
    <property type="component" value="Unassembled WGS sequence"/>
</dbReference>
<sequence length="242" mass="28420">MTQEVARVFWQSRRLYGSPKITEALRRQGIRVSSKTVARIMKKQGFQSRTVRKYKATTNAQHTLPVHENVLNQQFTADAPHQVWMADITYIGTDEGWLYLASILDLCTRKVVGWHVDERMTKELAIQALEKAVQRERPRGEVLHHSDRGSQYASHEYQKRLLAYGMKSSMSRKGNCYDNACVESFHSLLKKELVYQEKFRTREEAKRKLFEYIEIFYNRQRLHSALGYQTPVEYEHTFAKLA</sequence>
<evidence type="ECO:0000256" key="1">
    <source>
        <dbReference type="ARBA" id="ARBA00002286"/>
    </source>
</evidence>
<evidence type="ECO:0000313" key="4">
    <source>
        <dbReference type="Proteomes" id="UP000243688"/>
    </source>
</evidence>
<dbReference type="PANTHER" id="PTHR46889:SF4">
    <property type="entry name" value="TRANSPOSASE INSO FOR INSERTION SEQUENCE ELEMENT IS911B-RELATED"/>
    <property type="match status" value="1"/>
</dbReference>
<feature type="domain" description="Integrase catalytic" evidence="2">
    <location>
        <begin position="76"/>
        <end position="239"/>
    </location>
</feature>
<comment type="caution">
    <text evidence="3">The sequence shown here is derived from an EMBL/GenBank/DDBJ whole genome shotgun (WGS) entry which is preliminary data.</text>
</comment>
<dbReference type="Pfam" id="PF00665">
    <property type="entry name" value="rve"/>
    <property type="match status" value="1"/>
</dbReference>
<dbReference type="SUPFAM" id="SSF53098">
    <property type="entry name" value="Ribonuclease H-like"/>
    <property type="match status" value="1"/>
</dbReference>
<evidence type="ECO:0000259" key="2">
    <source>
        <dbReference type="PROSITE" id="PS50994"/>
    </source>
</evidence>
<proteinExistence type="predicted"/>
<dbReference type="AlphaFoldDB" id="A0A2A6DW76"/>
<dbReference type="NCBIfam" id="NF033516">
    <property type="entry name" value="transpos_IS3"/>
    <property type="match status" value="1"/>
</dbReference>
<comment type="function">
    <text evidence="1">Involved in the transposition of the insertion sequence.</text>
</comment>
<dbReference type="Gene3D" id="3.30.420.10">
    <property type="entry name" value="Ribonuclease H-like superfamily/Ribonuclease H"/>
    <property type="match status" value="1"/>
</dbReference>
<organism evidence="3 4">
    <name type="scientific">Candidatus Reconcilbacillus cellulovorans</name>
    <dbReference type="NCBI Taxonomy" id="1906605"/>
    <lineage>
        <taxon>Bacteria</taxon>
        <taxon>Bacillati</taxon>
        <taxon>Bacillota</taxon>
        <taxon>Bacilli</taxon>
        <taxon>Bacillales</taxon>
        <taxon>Paenibacillaceae</taxon>
        <taxon>Candidatus Reconcilbacillus</taxon>
    </lineage>
</organism>
<dbReference type="Pfam" id="PF13276">
    <property type="entry name" value="HTH_21"/>
    <property type="match status" value="1"/>
</dbReference>
<dbReference type="InterPro" id="IPR001584">
    <property type="entry name" value="Integrase_cat-core"/>
</dbReference>
<dbReference type="InterPro" id="IPR048020">
    <property type="entry name" value="Transpos_IS3"/>
</dbReference>
<evidence type="ECO:0000313" key="3">
    <source>
        <dbReference type="EMBL" id="PDO09318.1"/>
    </source>
</evidence>
<dbReference type="InterPro" id="IPR025948">
    <property type="entry name" value="HTH-like_dom"/>
</dbReference>
<reference evidence="3 4" key="1">
    <citation type="submission" date="2016-12" db="EMBL/GenBank/DDBJ databases">
        <title>Candidatus Reconcilibacillus cellulovorans genome.</title>
        <authorList>
            <person name="Kolinko S."/>
            <person name="Wu Y.-W."/>
            <person name="Tachea F."/>
            <person name="Denzel E."/>
            <person name="Hiras J."/>
            <person name="Baecker N."/>
            <person name="Chan L.J."/>
            <person name="Eichorst S.A."/>
            <person name="Frey D."/>
            <person name="Adams P.D."/>
            <person name="Pray T."/>
            <person name="Tanjore D."/>
            <person name="Petzold C.J."/>
            <person name="Gladden J.M."/>
            <person name="Simmons B.A."/>
            <person name="Singer S.W."/>
        </authorList>
    </citation>
    <scope>NUCLEOTIDE SEQUENCE [LARGE SCALE GENOMIC DNA]</scope>
    <source>
        <strain evidence="3">JTherm</strain>
    </source>
</reference>
<dbReference type="GO" id="GO:0015074">
    <property type="term" value="P:DNA integration"/>
    <property type="evidence" value="ECO:0007669"/>
    <property type="project" value="InterPro"/>
</dbReference>
<dbReference type="InterPro" id="IPR012337">
    <property type="entry name" value="RNaseH-like_sf"/>
</dbReference>
<protein>
    <submittedName>
        <fullName evidence="3">Integrase</fullName>
    </submittedName>
</protein>
<dbReference type="PROSITE" id="PS50994">
    <property type="entry name" value="INTEGRASE"/>
    <property type="match status" value="1"/>
</dbReference>
<name>A0A2A6DW76_9BACL</name>